<dbReference type="InterPro" id="IPR022496">
    <property type="entry name" value="T6A_TsaB"/>
</dbReference>
<keyword evidence="5" id="KW-0819">tRNA processing</keyword>
<protein>
    <recommendedName>
        <fullName evidence="3">tRNA threonylcarbamoyladenosine biosynthesis protein TsaB</fullName>
    </recommendedName>
    <alternativeName>
        <fullName evidence="6">t(6)A37 threonylcarbamoyladenosine biosynthesis protein TsaB</fullName>
    </alternativeName>
</protein>
<dbReference type="GO" id="GO:0005829">
    <property type="term" value="C:cytosol"/>
    <property type="evidence" value="ECO:0007669"/>
    <property type="project" value="TreeGrafter"/>
</dbReference>
<dbReference type="RefSeq" id="WP_027705626.1">
    <property type="nucleotide sequence ID" value="NZ_AP018933.1"/>
</dbReference>
<dbReference type="FunFam" id="3.30.420.40:FF:000097">
    <property type="entry name" value="tRNA threonylcarbamoyladenosine biosynthesis protein TsaB"/>
    <property type="match status" value="1"/>
</dbReference>
<dbReference type="STRING" id="1123510.GCA_000620025_02651"/>
<dbReference type="KEGG" id="zpl:ZBT109_1159"/>
<dbReference type="PANTHER" id="PTHR11735:SF11">
    <property type="entry name" value="TRNA THREONYLCARBAMOYLADENOSINE BIOSYNTHESIS PROTEIN TSAB"/>
    <property type="match status" value="1"/>
</dbReference>
<reference evidence="8 9" key="1">
    <citation type="submission" date="2018-09" db="EMBL/GenBank/DDBJ databases">
        <title>Zymobacter palmae IAM14233 (=T109) whole genome analysis.</title>
        <authorList>
            <person name="Yanase H."/>
        </authorList>
    </citation>
    <scope>NUCLEOTIDE SEQUENCE [LARGE SCALE GENOMIC DNA]</scope>
    <source>
        <strain evidence="8 9">IAM14233</strain>
    </source>
</reference>
<dbReference type="InterPro" id="IPR043129">
    <property type="entry name" value="ATPase_NBD"/>
</dbReference>
<keyword evidence="9" id="KW-1185">Reference proteome</keyword>
<proteinExistence type="inferred from homology"/>
<comment type="similarity">
    <text evidence="2">Belongs to the KAE1 / TsaD family. TsaB subfamily.</text>
</comment>
<gene>
    <name evidence="8" type="ORF">ZBT109_1159</name>
</gene>
<dbReference type="SUPFAM" id="SSF53067">
    <property type="entry name" value="Actin-like ATPase domain"/>
    <property type="match status" value="2"/>
</dbReference>
<evidence type="ECO:0000313" key="9">
    <source>
        <dbReference type="Proteomes" id="UP000267342"/>
    </source>
</evidence>
<dbReference type="InterPro" id="IPR000905">
    <property type="entry name" value="Gcp-like_dom"/>
</dbReference>
<feature type="domain" description="Gcp-like" evidence="7">
    <location>
        <begin position="36"/>
        <end position="167"/>
    </location>
</feature>
<keyword evidence="4" id="KW-0963">Cytoplasm</keyword>
<evidence type="ECO:0000313" key="8">
    <source>
        <dbReference type="EMBL" id="BBG29920.1"/>
    </source>
</evidence>
<evidence type="ECO:0000256" key="6">
    <source>
        <dbReference type="ARBA" id="ARBA00032446"/>
    </source>
</evidence>
<accession>A0A348HE68</accession>
<dbReference type="CDD" id="cd24032">
    <property type="entry name" value="ASKHA_NBD_TsaB"/>
    <property type="match status" value="1"/>
</dbReference>
<evidence type="ECO:0000256" key="3">
    <source>
        <dbReference type="ARBA" id="ARBA00019012"/>
    </source>
</evidence>
<sequence length="249" mass="25639">MTTVLALDATSSACSAAVWRCAGDDLTTAQLFGRYEIAPRAHTHKLMPMVRDVLAEAELTLADVDVVAYGRGPGAFTGIRIAAGMAQGLALGLDLPMVAVSSLEALALGAALQQGGAQAQPVAALGTLDARMGEVYVGGYLVDLAQPMRPQMVALIDEQVCAPEAILCSAALPERIVAAGAGLAFSERYPQPLAQAITAANIDAEPDAACIARLAAGAYLAGKAVAPELAQPVYLRDNVATRSTRKPLD</sequence>
<dbReference type="NCBIfam" id="TIGR03725">
    <property type="entry name" value="T6A_YeaZ"/>
    <property type="match status" value="1"/>
</dbReference>
<comment type="subcellular location">
    <subcellularLocation>
        <location evidence="1">Cytoplasm</location>
    </subcellularLocation>
</comment>
<dbReference type="EMBL" id="AP018933">
    <property type="protein sequence ID" value="BBG29920.1"/>
    <property type="molecule type" value="Genomic_DNA"/>
</dbReference>
<dbReference type="AlphaFoldDB" id="A0A348HE68"/>
<dbReference type="GO" id="GO:0002949">
    <property type="term" value="P:tRNA threonylcarbamoyladenosine modification"/>
    <property type="evidence" value="ECO:0007669"/>
    <property type="project" value="InterPro"/>
</dbReference>
<dbReference type="PANTHER" id="PTHR11735">
    <property type="entry name" value="TRNA N6-ADENOSINE THREONYLCARBAMOYLTRANSFERASE"/>
    <property type="match status" value="1"/>
</dbReference>
<evidence type="ECO:0000256" key="2">
    <source>
        <dbReference type="ARBA" id="ARBA00010493"/>
    </source>
</evidence>
<evidence type="ECO:0000256" key="1">
    <source>
        <dbReference type="ARBA" id="ARBA00004496"/>
    </source>
</evidence>
<evidence type="ECO:0000259" key="7">
    <source>
        <dbReference type="Pfam" id="PF00814"/>
    </source>
</evidence>
<evidence type="ECO:0000256" key="4">
    <source>
        <dbReference type="ARBA" id="ARBA00022490"/>
    </source>
</evidence>
<evidence type="ECO:0000256" key="5">
    <source>
        <dbReference type="ARBA" id="ARBA00022694"/>
    </source>
</evidence>
<dbReference type="Gene3D" id="3.30.420.40">
    <property type="match status" value="2"/>
</dbReference>
<dbReference type="OrthoDB" id="9809995at2"/>
<name>A0A348HE68_9GAMM</name>
<dbReference type="Pfam" id="PF00814">
    <property type="entry name" value="TsaD"/>
    <property type="match status" value="1"/>
</dbReference>
<organism evidence="8 9">
    <name type="scientific">Zymobacter palmae</name>
    <dbReference type="NCBI Taxonomy" id="33074"/>
    <lineage>
        <taxon>Bacteria</taxon>
        <taxon>Pseudomonadati</taxon>
        <taxon>Pseudomonadota</taxon>
        <taxon>Gammaproteobacteria</taxon>
        <taxon>Oceanospirillales</taxon>
        <taxon>Halomonadaceae</taxon>
        <taxon>Zymobacter group</taxon>
        <taxon>Zymobacter</taxon>
    </lineage>
</organism>
<dbReference type="Proteomes" id="UP000267342">
    <property type="component" value="Chromosome"/>
</dbReference>